<feature type="region of interest" description="Disordered" evidence="1">
    <location>
        <begin position="137"/>
        <end position="162"/>
    </location>
</feature>
<gene>
    <name evidence="2" type="ORF">P7K49_030254</name>
</gene>
<comment type="caution">
    <text evidence="2">The sequence shown here is derived from an EMBL/GenBank/DDBJ whole genome shotgun (WGS) entry which is preliminary data.</text>
</comment>
<sequence>MSQENGLLYNCQVTLNSHREIGKDPPPRGELPEILHLSNDPGQLLEQRSSLESPEILYSECQGLNLDTTVYGLGHAAQLPESLDHKFCQRVTGKHGKSKLGLHLLLQVFSKVNFRSQVQLHSAEWIGRPYFYGAQSPRKCQSPGKPESDHFLSPVQSHPSIL</sequence>
<reference evidence="2 3" key="1">
    <citation type="submission" date="2023-05" db="EMBL/GenBank/DDBJ databases">
        <title>B98-5 Cell Line De Novo Hybrid Assembly: An Optical Mapping Approach.</title>
        <authorList>
            <person name="Kananen K."/>
            <person name="Auerbach J.A."/>
            <person name="Kautto E."/>
            <person name="Blachly J.S."/>
        </authorList>
    </citation>
    <scope>NUCLEOTIDE SEQUENCE [LARGE SCALE GENOMIC DNA]</scope>
    <source>
        <strain evidence="2">B95-8</strain>
        <tissue evidence="2">Cell line</tissue>
    </source>
</reference>
<organism evidence="2 3">
    <name type="scientific">Saguinus oedipus</name>
    <name type="common">Cotton-top tamarin</name>
    <name type="synonym">Oedipomidas oedipus</name>
    <dbReference type="NCBI Taxonomy" id="9490"/>
    <lineage>
        <taxon>Eukaryota</taxon>
        <taxon>Metazoa</taxon>
        <taxon>Chordata</taxon>
        <taxon>Craniata</taxon>
        <taxon>Vertebrata</taxon>
        <taxon>Euteleostomi</taxon>
        <taxon>Mammalia</taxon>
        <taxon>Eutheria</taxon>
        <taxon>Euarchontoglires</taxon>
        <taxon>Primates</taxon>
        <taxon>Haplorrhini</taxon>
        <taxon>Platyrrhini</taxon>
        <taxon>Cebidae</taxon>
        <taxon>Callitrichinae</taxon>
        <taxon>Saguinus</taxon>
    </lineage>
</organism>
<name>A0ABQ9U2L0_SAGOE</name>
<dbReference type="Proteomes" id="UP001266305">
    <property type="component" value="Unassembled WGS sequence"/>
</dbReference>
<evidence type="ECO:0000313" key="2">
    <source>
        <dbReference type="EMBL" id="KAK2090970.1"/>
    </source>
</evidence>
<keyword evidence="3" id="KW-1185">Reference proteome</keyword>
<dbReference type="EMBL" id="JASSZA010000016">
    <property type="protein sequence ID" value="KAK2090970.1"/>
    <property type="molecule type" value="Genomic_DNA"/>
</dbReference>
<proteinExistence type="predicted"/>
<evidence type="ECO:0000256" key="1">
    <source>
        <dbReference type="SAM" id="MobiDB-lite"/>
    </source>
</evidence>
<evidence type="ECO:0000313" key="3">
    <source>
        <dbReference type="Proteomes" id="UP001266305"/>
    </source>
</evidence>
<accession>A0ABQ9U2L0</accession>
<protein>
    <submittedName>
        <fullName evidence="2">Uncharacterized protein</fullName>
    </submittedName>
</protein>